<evidence type="ECO:0000313" key="6">
    <source>
        <dbReference type="EMBL" id="RAL43484.1"/>
    </source>
</evidence>
<accession>A0A328DD61</accession>
<dbReference type="EMBL" id="NQVE01000156">
    <property type="protein sequence ID" value="RAL43484.1"/>
    <property type="molecule type" value="Genomic_DNA"/>
</dbReference>
<gene>
    <name evidence="6" type="ORF">DM860_012625</name>
</gene>
<comment type="subcellular location">
    <subcellularLocation>
        <location evidence="1">Membrane</location>
        <topology evidence="1">Multi-pass membrane protein</topology>
    </subcellularLocation>
</comment>
<feature type="transmembrane region" description="Helical" evidence="5">
    <location>
        <begin position="30"/>
        <end position="52"/>
    </location>
</feature>
<name>A0A328DD61_9ASTE</name>
<dbReference type="Proteomes" id="UP000249390">
    <property type="component" value="Unassembled WGS sequence"/>
</dbReference>
<keyword evidence="4 5" id="KW-0472">Membrane</keyword>
<keyword evidence="7" id="KW-1185">Reference proteome</keyword>
<evidence type="ECO:0000256" key="3">
    <source>
        <dbReference type="ARBA" id="ARBA00022989"/>
    </source>
</evidence>
<sequence>MIHSALSAILYCGYIIFDTYKLIKRCSYDAYIWAVVSLYIDVVGLFLSFLGIGNDI</sequence>
<dbReference type="Pfam" id="PF01027">
    <property type="entry name" value="Bax1-I"/>
    <property type="match status" value="1"/>
</dbReference>
<feature type="transmembrane region" description="Helical" evidence="5">
    <location>
        <begin position="6"/>
        <end position="23"/>
    </location>
</feature>
<evidence type="ECO:0008006" key="8">
    <source>
        <dbReference type="Google" id="ProtNLM"/>
    </source>
</evidence>
<evidence type="ECO:0000256" key="4">
    <source>
        <dbReference type="ARBA" id="ARBA00023136"/>
    </source>
</evidence>
<reference evidence="6 7" key="1">
    <citation type="submission" date="2018-06" db="EMBL/GenBank/DDBJ databases">
        <title>The Genome of Cuscuta australis (Dodder) Provides Insight into the Evolution of Plant Parasitism.</title>
        <authorList>
            <person name="Liu H."/>
        </authorList>
    </citation>
    <scope>NUCLEOTIDE SEQUENCE [LARGE SCALE GENOMIC DNA]</scope>
    <source>
        <strain evidence="7">cv. Yunnan</strain>
        <tissue evidence="6">Vines</tissue>
    </source>
</reference>
<dbReference type="InterPro" id="IPR006214">
    <property type="entry name" value="Bax_inhibitor_1-related"/>
</dbReference>
<comment type="caution">
    <text evidence="6">The sequence shown here is derived from an EMBL/GenBank/DDBJ whole genome shotgun (WGS) entry which is preliminary data.</text>
</comment>
<dbReference type="AlphaFoldDB" id="A0A328DD61"/>
<organism evidence="6 7">
    <name type="scientific">Cuscuta australis</name>
    <dbReference type="NCBI Taxonomy" id="267555"/>
    <lineage>
        <taxon>Eukaryota</taxon>
        <taxon>Viridiplantae</taxon>
        <taxon>Streptophyta</taxon>
        <taxon>Embryophyta</taxon>
        <taxon>Tracheophyta</taxon>
        <taxon>Spermatophyta</taxon>
        <taxon>Magnoliopsida</taxon>
        <taxon>eudicotyledons</taxon>
        <taxon>Gunneridae</taxon>
        <taxon>Pentapetalae</taxon>
        <taxon>asterids</taxon>
        <taxon>lamiids</taxon>
        <taxon>Solanales</taxon>
        <taxon>Convolvulaceae</taxon>
        <taxon>Cuscuteae</taxon>
        <taxon>Cuscuta</taxon>
        <taxon>Cuscuta subgen. Grammica</taxon>
        <taxon>Cuscuta sect. Cleistogrammica</taxon>
    </lineage>
</organism>
<keyword evidence="3 5" id="KW-1133">Transmembrane helix</keyword>
<keyword evidence="2 5" id="KW-0812">Transmembrane</keyword>
<evidence type="ECO:0000256" key="1">
    <source>
        <dbReference type="ARBA" id="ARBA00004141"/>
    </source>
</evidence>
<proteinExistence type="predicted"/>
<evidence type="ECO:0000313" key="7">
    <source>
        <dbReference type="Proteomes" id="UP000249390"/>
    </source>
</evidence>
<evidence type="ECO:0000256" key="2">
    <source>
        <dbReference type="ARBA" id="ARBA00022692"/>
    </source>
</evidence>
<evidence type="ECO:0000256" key="5">
    <source>
        <dbReference type="SAM" id="Phobius"/>
    </source>
</evidence>
<protein>
    <recommendedName>
        <fullName evidence="8">Transmembrane protein 107</fullName>
    </recommendedName>
</protein>
<dbReference type="GO" id="GO:0016020">
    <property type="term" value="C:membrane"/>
    <property type="evidence" value="ECO:0007669"/>
    <property type="project" value="UniProtKB-SubCell"/>
</dbReference>